<dbReference type="AlphaFoldDB" id="A0A423VY44"/>
<accession>A0A423VY44</accession>
<comment type="caution">
    <text evidence="1">The sequence shown here is derived from an EMBL/GenBank/DDBJ whole genome shotgun (WGS) entry which is preliminary data.</text>
</comment>
<sequence length="99" mass="11046">MSSPSAPTNFQGLNPGDGPLVFVELCMTWRDATDDDFVLTTGIEFLEESIVLAEQMGLVHPFIFPNYVWPTEDVMASHGKDRLGHLKKAASKWDPEGFF</sequence>
<dbReference type="Proteomes" id="UP000283895">
    <property type="component" value="Unassembled WGS sequence"/>
</dbReference>
<reference evidence="1 2" key="1">
    <citation type="submission" date="2015-09" db="EMBL/GenBank/DDBJ databases">
        <title>Host preference determinants of Valsa canker pathogens revealed by comparative genomics.</title>
        <authorList>
            <person name="Yin Z."/>
            <person name="Huang L."/>
        </authorList>
    </citation>
    <scope>NUCLEOTIDE SEQUENCE [LARGE SCALE GENOMIC DNA]</scope>
    <source>
        <strain evidence="1 2">03-1</strain>
    </source>
</reference>
<dbReference type="EMBL" id="LKEA01000034">
    <property type="protein sequence ID" value="ROV96016.1"/>
    <property type="molecule type" value="Genomic_DNA"/>
</dbReference>
<dbReference type="STRING" id="356882.A0A423VY44"/>
<gene>
    <name evidence="1" type="ORF">VMCG_07938</name>
</gene>
<proteinExistence type="predicted"/>
<protein>
    <submittedName>
        <fullName evidence="1">Uncharacterized protein</fullName>
    </submittedName>
</protein>
<organism evidence="1 2">
    <name type="scientific">Cytospora schulzeri</name>
    <dbReference type="NCBI Taxonomy" id="448051"/>
    <lineage>
        <taxon>Eukaryota</taxon>
        <taxon>Fungi</taxon>
        <taxon>Dikarya</taxon>
        <taxon>Ascomycota</taxon>
        <taxon>Pezizomycotina</taxon>
        <taxon>Sordariomycetes</taxon>
        <taxon>Sordariomycetidae</taxon>
        <taxon>Diaporthales</taxon>
        <taxon>Cytosporaceae</taxon>
        <taxon>Cytospora</taxon>
    </lineage>
</organism>
<evidence type="ECO:0000313" key="2">
    <source>
        <dbReference type="Proteomes" id="UP000283895"/>
    </source>
</evidence>
<evidence type="ECO:0000313" key="1">
    <source>
        <dbReference type="EMBL" id="ROV96016.1"/>
    </source>
</evidence>
<name>A0A423VY44_9PEZI</name>
<keyword evidence="2" id="KW-1185">Reference proteome</keyword>
<dbReference type="OrthoDB" id="2151789at2759"/>